<dbReference type="SUPFAM" id="SSF51735">
    <property type="entry name" value="NAD(P)-binding Rossmann-fold domains"/>
    <property type="match status" value="1"/>
</dbReference>
<feature type="domain" description="Ketoreductase" evidence="2">
    <location>
        <begin position="10"/>
        <end position="189"/>
    </location>
</feature>
<dbReference type="PRINTS" id="PR00080">
    <property type="entry name" value="SDRFAMILY"/>
</dbReference>
<dbReference type="InterPro" id="IPR020904">
    <property type="entry name" value="Sc_DH/Rdtase_CS"/>
</dbReference>
<dbReference type="Gene3D" id="3.40.50.720">
    <property type="entry name" value="NAD(P)-binding Rossmann-like Domain"/>
    <property type="match status" value="1"/>
</dbReference>
<dbReference type="PANTHER" id="PTHR42879:SF2">
    <property type="entry name" value="3-OXOACYL-[ACYL-CARRIER-PROTEIN] REDUCTASE FABG"/>
    <property type="match status" value="1"/>
</dbReference>
<evidence type="ECO:0000259" key="2">
    <source>
        <dbReference type="SMART" id="SM00822"/>
    </source>
</evidence>
<evidence type="ECO:0000256" key="1">
    <source>
        <dbReference type="ARBA" id="ARBA00006484"/>
    </source>
</evidence>
<dbReference type="Pfam" id="PF13561">
    <property type="entry name" value="adh_short_C2"/>
    <property type="match status" value="1"/>
</dbReference>
<proteinExistence type="inferred from homology"/>
<dbReference type="InterPro" id="IPR050259">
    <property type="entry name" value="SDR"/>
</dbReference>
<keyword evidence="4" id="KW-1185">Reference proteome</keyword>
<dbReference type="InterPro" id="IPR057326">
    <property type="entry name" value="KR_dom"/>
</dbReference>
<dbReference type="InterPro" id="IPR002347">
    <property type="entry name" value="SDR_fam"/>
</dbReference>
<dbReference type="PRINTS" id="PR00081">
    <property type="entry name" value="GDHRDH"/>
</dbReference>
<evidence type="ECO:0000313" key="3">
    <source>
        <dbReference type="EMBL" id="MFC5407290.1"/>
    </source>
</evidence>
<dbReference type="Proteomes" id="UP001596113">
    <property type="component" value="Unassembled WGS sequence"/>
</dbReference>
<comment type="similarity">
    <text evidence="1">Belongs to the short-chain dehydrogenases/reductases (SDR) family.</text>
</comment>
<dbReference type="RefSeq" id="WP_378139823.1">
    <property type="nucleotide sequence ID" value="NZ_JBHSMI010000067.1"/>
</dbReference>
<organism evidence="3 4">
    <name type="scientific">Cohnella soli</name>
    <dbReference type="NCBI Taxonomy" id="425005"/>
    <lineage>
        <taxon>Bacteria</taxon>
        <taxon>Bacillati</taxon>
        <taxon>Bacillota</taxon>
        <taxon>Bacilli</taxon>
        <taxon>Bacillales</taxon>
        <taxon>Paenibacillaceae</taxon>
        <taxon>Cohnella</taxon>
    </lineage>
</organism>
<reference evidence="4" key="1">
    <citation type="journal article" date="2019" name="Int. J. Syst. Evol. Microbiol.">
        <title>The Global Catalogue of Microorganisms (GCM) 10K type strain sequencing project: providing services to taxonomists for standard genome sequencing and annotation.</title>
        <authorList>
            <consortium name="The Broad Institute Genomics Platform"/>
            <consortium name="The Broad Institute Genome Sequencing Center for Infectious Disease"/>
            <person name="Wu L."/>
            <person name="Ma J."/>
        </authorList>
    </citation>
    <scope>NUCLEOTIDE SEQUENCE [LARGE SCALE GENOMIC DNA]</scope>
    <source>
        <strain evidence="4">CGMCC 1.18575</strain>
    </source>
</reference>
<evidence type="ECO:0000313" key="4">
    <source>
        <dbReference type="Proteomes" id="UP001596113"/>
    </source>
</evidence>
<dbReference type="EMBL" id="JBHSMI010000067">
    <property type="protein sequence ID" value="MFC5407290.1"/>
    <property type="molecule type" value="Genomic_DNA"/>
</dbReference>
<dbReference type="PANTHER" id="PTHR42879">
    <property type="entry name" value="3-OXOACYL-(ACYL-CARRIER-PROTEIN) REDUCTASE"/>
    <property type="match status" value="1"/>
</dbReference>
<sequence>MQVKWDFQGKRALVTGGSRGIGREIVKLLADAGAEVLFTYGSDQSAAQSLRHSCGADGGRAIPLKCRHGDDQEDHRLVRSLQDEGKELHFLINNVGITRDKPMYKMDGGDWTEVLQTNLTSMFFITKGLFRTVAMSRGSIVNMTSVAGLTGLSGQTNYASAKAGMIGFTKSLAKESAGVGVRVNAVAPGYIDTAMLRDVPSAKLRQVSDASLMRRLGKPEEVASVTAFLLSDAAAYITGQVIVVDGGLTLLP</sequence>
<dbReference type="SMART" id="SM00822">
    <property type="entry name" value="PKS_KR"/>
    <property type="match status" value="1"/>
</dbReference>
<gene>
    <name evidence="3" type="ORF">ACFPOF_31560</name>
</gene>
<name>A0ABW0I191_9BACL</name>
<dbReference type="InterPro" id="IPR036291">
    <property type="entry name" value="NAD(P)-bd_dom_sf"/>
</dbReference>
<protein>
    <submittedName>
        <fullName evidence="3">SDR family oxidoreductase</fullName>
    </submittedName>
</protein>
<dbReference type="PROSITE" id="PS00061">
    <property type="entry name" value="ADH_SHORT"/>
    <property type="match status" value="1"/>
</dbReference>
<comment type="caution">
    <text evidence="3">The sequence shown here is derived from an EMBL/GenBank/DDBJ whole genome shotgun (WGS) entry which is preliminary data.</text>
</comment>
<dbReference type="NCBIfam" id="NF009466">
    <property type="entry name" value="PRK12826.1-2"/>
    <property type="match status" value="1"/>
</dbReference>
<accession>A0ABW0I191</accession>